<evidence type="ECO:0000256" key="9">
    <source>
        <dbReference type="SAM" id="Phobius"/>
    </source>
</evidence>
<dbReference type="Pfam" id="PF01618">
    <property type="entry name" value="MotA_ExbB"/>
    <property type="match status" value="1"/>
</dbReference>
<keyword evidence="7 9" id="KW-0472">Membrane</keyword>
<feature type="transmembrane region" description="Helical" evidence="9">
    <location>
        <begin position="156"/>
        <end position="177"/>
    </location>
</feature>
<dbReference type="InterPro" id="IPR050790">
    <property type="entry name" value="ExbB/TolQ_transport"/>
</dbReference>
<evidence type="ECO:0000256" key="2">
    <source>
        <dbReference type="ARBA" id="ARBA00022448"/>
    </source>
</evidence>
<gene>
    <name evidence="11" type="ORF">SAMN02910343_00950</name>
</gene>
<feature type="domain" description="MotA/TolQ/ExbB proton channel" evidence="10">
    <location>
        <begin position="84"/>
        <end position="188"/>
    </location>
</feature>
<keyword evidence="5 8" id="KW-0653">Protein transport</keyword>
<reference evidence="11 12" key="1">
    <citation type="submission" date="2016-10" db="EMBL/GenBank/DDBJ databases">
        <authorList>
            <person name="de Groot N.N."/>
        </authorList>
    </citation>
    <scope>NUCLEOTIDE SEQUENCE [LARGE SCALE GENOMIC DNA]</scope>
    <source>
        <strain evidence="11 12">DSM 15230</strain>
    </source>
</reference>
<protein>
    <submittedName>
        <fullName evidence="11">Biopolymer transport protein ExbB</fullName>
    </submittedName>
</protein>
<evidence type="ECO:0000256" key="7">
    <source>
        <dbReference type="ARBA" id="ARBA00023136"/>
    </source>
</evidence>
<dbReference type="GO" id="GO:0017038">
    <property type="term" value="P:protein import"/>
    <property type="evidence" value="ECO:0007669"/>
    <property type="project" value="TreeGrafter"/>
</dbReference>
<evidence type="ECO:0000256" key="1">
    <source>
        <dbReference type="ARBA" id="ARBA00004651"/>
    </source>
</evidence>
<evidence type="ECO:0000313" key="11">
    <source>
        <dbReference type="EMBL" id="SDA50173.1"/>
    </source>
</evidence>
<accession>A0A1G5VWC1</accession>
<comment type="subcellular location">
    <subcellularLocation>
        <location evidence="1">Cell membrane</location>
        <topology evidence="1">Multi-pass membrane protein</topology>
    </subcellularLocation>
    <subcellularLocation>
        <location evidence="8">Membrane</location>
        <topology evidence="8">Multi-pass membrane protein</topology>
    </subcellularLocation>
</comment>
<keyword evidence="6 9" id="KW-1133">Transmembrane helix</keyword>
<keyword evidence="3" id="KW-1003">Cell membrane</keyword>
<evidence type="ECO:0000256" key="6">
    <source>
        <dbReference type="ARBA" id="ARBA00022989"/>
    </source>
</evidence>
<evidence type="ECO:0000259" key="10">
    <source>
        <dbReference type="Pfam" id="PF01618"/>
    </source>
</evidence>
<name>A0A1G5VWC1_9FIRM</name>
<dbReference type="InterPro" id="IPR002898">
    <property type="entry name" value="MotA_ExbB_proton_chnl"/>
</dbReference>
<dbReference type="EMBL" id="FMXA01000010">
    <property type="protein sequence ID" value="SDA50173.1"/>
    <property type="molecule type" value="Genomic_DNA"/>
</dbReference>
<keyword evidence="12" id="KW-1185">Reference proteome</keyword>
<evidence type="ECO:0000313" key="12">
    <source>
        <dbReference type="Proteomes" id="UP000199689"/>
    </source>
</evidence>
<dbReference type="RefSeq" id="WP_091364403.1">
    <property type="nucleotide sequence ID" value="NZ_FMXA01000010.1"/>
</dbReference>
<dbReference type="STRING" id="209880.SAMN02910343_00950"/>
<dbReference type="PANTHER" id="PTHR30625:SF15">
    <property type="entry name" value="BIOPOLYMER TRANSPORT PROTEIN EXBB"/>
    <property type="match status" value="1"/>
</dbReference>
<comment type="similarity">
    <text evidence="8">Belongs to the exbB/tolQ family.</text>
</comment>
<evidence type="ECO:0000256" key="3">
    <source>
        <dbReference type="ARBA" id="ARBA00022475"/>
    </source>
</evidence>
<dbReference type="OrthoDB" id="4045at2"/>
<dbReference type="AlphaFoldDB" id="A0A1G5VWC1"/>
<organism evidence="11 12">
    <name type="scientific">Allisonella histaminiformans</name>
    <dbReference type="NCBI Taxonomy" id="209880"/>
    <lineage>
        <taxon>Bacteria</taxon>
        <taxon>Bacillati</taxon>
        <taxon>Bacillota</taxon>
        <taxon>Negativicutes</taxon>
        <taxon>Veillonellales</taxon>
        <taxon>Veillonellaceae</taxon>
        <taxon>Allisonella</taxon>
    </lineage>
</organism>
<proteinExistence type="inferred from homology"/>
<evidence type="ECO:0000256" key="5">
    <source>
        <dbReference type="ARBA" id="ARBA00022927"/>
    </source>
</evidence>
<feature type="transmembrane region" description="Helical" evidence="9">
    <location>
        <begin position="110"/>
        <end position="136"/>
    </location>
</feature>
<feature type="transmembrane region" description="Helical" evidence="9">
    <location>
        <begin position="6"/>
        <end position="31"/>
    </location>
</feature>
<dbReference type="GeneID" id="87755976"/>
<keyword evidence="4 9" id="KW-0812">Transmembrane</keyword>
<evidence type="ECO:0000256" key="4">
    <source>
        <dbReference type="ARBA" id="ARBA00022692"/>
    </source>
</evidence>
<keyword evidence="2 8" id="KW-0813">Transport</keyword>
<dbReference type="GO" id="GO:0005886">
    <property type="term" value="C:plasma membrane"/>
    <property type="evidence" value="ECO:0007669"/>
    <property type="project" value="UniProtKB-SubCell"/>
</dbReference>
<sequence length="206" mass="21977">MFSSVLTWFIKGGPCMWPLLLCSVLSISIALERAMYYRKVISPSAFLEKYTALLNQGRGEEAASLAGKTSGFAAEVTRSLPEAELADKDMVETVVYAQADRFIRSLYAHLNFLSLIIGLSPMLGLLGTVTGMMGAFGAMGENLGNTVGITAGLAEALITTVFGLIIAIAGMCLYAWLNGRAQQAENDINQAAELAIAAWNRGRDAA</sequence>
<dbReference type="Proteomes" id="UP000199689">
    <property type="component" value="Unassembled WGS sequence"/>
</dbReference>
<evidence type="ECO:0000256" key="8">
    <source>
        <dbReference type="RuleBase" id="RU004057"/>
    </source>
</evidence>
<dbReference type="PANTHER" id="PTHR30625">
    <property type="entry name" value="PROTEIN TOLQ"/>
    <property type="match status" value="1"/>
</dbReference>